<evidence type="ECO:0000313" key="1">
    <source>
        <dbReference type="EMBL" id="MFD0966182.1"/>
    </source>
</evidence>
<comment type="caution">
    <text evidence="1">The sequence shown here is derived from an EMBL/GenBank/DDBJ whole genome shotgun (WGS) entry which is preliminary data.</text>
</comment>
<dbReference type="RefSeq" id="WP_380820020.1">
    <property type="nucleotide sequence ID" value="NZ_JBHTJN010000009.1"/>
</dbReference>
<keyword evidence="2" id="KW-1185">Reference proteome</keyword>
<dbReference type="EMBL" id="JBHTJN010000009">
    <property type="protein sequence ID" value="MFD0966182.1"/>
    <property type="molecule type" value="Genomic_DNA"/>
</dbReference>
<organism evidence="1 2">
    <name type="scientific">Seminibacterium arietis</name>
    <dbReference type="NCBI Taxonomy" id="1173502"/>
    <lineage>
        <taxon>Bacteria</taxon>
        <taxon>Pseudomonadati</taxon>
        <taxon>Pseudomonadota</taxon>
        <taxon>Gammaproteobacteria</taxon>
        <taxon>Pasteurellales</taxon>
        <taxon>Pasteurellaceae</taxon>
        <taxon>Seminibacterium</taxon>
    </lineage>
</organism>
<dbReference type="NCBIfam" id="TIGR03011">
    <property type="entry name" value="sulf_tusB_dsrH"/>
    <property type="match status" value="1"/>
</dbReference>
<name>A0ABW3I9L4_9PAST</name>
<dbReference type="SUPFAM" id="SSF75169">
    <property type="entry name" value="DsrEFH-like"/>
    <property type="match status" value="1"/>
</dbReference>
<dbReference type="InterPro" id="IPR027396">
    <property type="entry name" value="DsrEFH-like"/>
</dbReference>
<dbReference type="Gene3D" id="3.40.1260.10">
    <property type="entry name" value="DsrEFH-like"/>
    <property type="match status" value="1"/>
</dbReference>
<dbReference type="Proteomes" id="UP001596996">
    <property type="component" value="Unassembled WGS sequence"/>
</dbReference>
<evidence type="ECO:0000313" key="2">
    <source>
        <dbReference type="Proteomes" id="UP001596996"/>
    </source>
</evidence>
<accession>A0ABW3I9L4</accession>
<gene>
    <name evidence="1" type="primary">tusB</name>
    <name evidence="1" type="ORF">ACFQ02_04850</name>
</gene>
<dbReference type="Pfam" id="PF04077">
    <property type="entry name" value="DsrH"/>
    <property type="match status" value="1"/>
</dbReference>
<reference evidence="2" key="1">
    <citation type="journal article" date="2019" name="Int. J. Syst. Evol. Microbiol.">
        <title>The Global Catalogue of Microorganisms (GCM) 10K type strain sequencing project: providing services to taxonomists for standard genome sequencing and annotation.</title>
        <authorList>
            <consortium name="The Broad Institute Genomics Platform"/>
            <consortium name="The Broad Institute Genome Sequencing Center for Infectious Disease"/>
            <person name="Wu L."/>
            <person name="Ma J."/>
        </authorList>
    </citation>
    <scope>NUCLEOTIDE SEQUENCE [LARGE SCALE GENOMIC DNA]</scope>
    <source>
        <strain evidence="2">CCUG 61707</strain>
    </source>
</reference>
<protein>
    <submittedName>
        <fullName evidence="1">Sulfurtransferase complex subunit TusB</fullName>
    </submittedName>
</protein>
<sequence length="96" mass="11317">MLYCFSQSDYPLSTLENYFSFLFEQDCVVLWQDGVLLALKYPQLFTQVKCNCYVLEQDIAARHLQKLIKQFCPQVQSISMAKFVKLTEQYYPQLAL</sequence>
<proteinExistence type="predicted"/>
<dbReference type="InterPro" id="IPR007215">
    <property type="entry name" value="Sulphur_relay_TusB/DsrH"/>
</dbReference>